<dbReference type="PANTHER" id="PTHR37488">
    <property type="entry name" value="DUF1275 DOMAIN-CONTAINING PROTEIN"/>
    <property type="match status" value="1"/>
</dbReference>
<protein>
    <recommendedName>
        <fullName evidence="7">DUF1275 domain protein</fullName>
    </recommendedName>
</protein>
<evidence type="ECO:0000256" key="1">
    <source>
        <dbReference type="SAM" id="MobiDB-lite"/>
    </source>
</evidence>
<keyword evidence="2" id="KW-1133">Transmembrane helix</keyword>
<evidence type="ECO:0000313" key="3">
    <source>
        <dbReference type="EMBL" id="PIB00557.1"/>
    </source>
</evidence>
<dbReference type="Proteomes" id="UP001302367">
    <property type="component" value="Chromosome 1"/>
</dbReference>
<feature type="compositionally biased region" description="Basic and acidic residues" evidence="1">
    <location>
        <begin position="86"/>
        <end position="98"/>
    </location>
</feature>
<feature type="transmembrane region" description="Helical" evidence="2">
    <location>
        <begin position="338"/>
        <end position="357"/>
    </location>
</feature>
<feature type="transmembrane region" description="Helical" evidence="2">
    <location>
        <begin position="150"/>
        <end position="168"/>
    </location>
</feature>
<dbReference type="EMBL" id="CP134184">
    <property type="protein sequence ID" value="WPA95698.1"/>
    <property type="molecule type" value="Genomic_DNA"/>
</dbReference>
<evidence type="ECO:0000313" key="6">
    <source>
        <dbReference type="Proteomes" id="UP001302367"/>
    </source>
</evidence>
<feature type="region of interest" description="Disordered" evidence="1">
    <location>
        <begin position="1"/>
        <end position="102"/>
    </location>
</feature>
<keyword evidence="6" id="KW-1185">Reference proteome</keyword>
<accession>A0A2G5I6X3</accession>
<sequence>MSDHPTGSAKPDGTMHGPRRSVTAPELAQALGQLPSSRWKWFPGVVEEKSKSPRKSVDNRLNDLDAEAQHHHRGEGQAEDSGQTTDEAKDTDNDARDDPDLDLELRPITSTRNWVVRNLSPPPRRLPKSGAWQTYFMQEVAGDKYLEAQLLLMTIVTGALDVMTYMTYRVFASKQTGNTLFLALYAMELPALDPGVEKNVGVSMGVFIGGAVFFGHIGHISRQRRRIWLLISNFFQAALFLAAAAMRYWASRDGTGPGAMGILAVLSFAQSGQIANALNVGMPELNTTMITGALIQLCTDPEIFKLHNLKRNRRFAFFCSMLLGCFLGAGVLKASSPSALLVLVASMKGALVSTFLFNRGIVEKKTHLENGEKKIEGHATPVTRVLWGD</sequence>
<feature type="transmembrane region" description="Helical" evidence="2">
    <location>
        <begin position="315"/>
        <end position="332"/>
    </location>
</feature>
<feature type="compositionally biased region" description="Basic and acidic residues" evidence="1">
    <location>
        <begin position="46"/>
        <end position="69"/>
    </location>
</feature>
<reference evidence="4 6" key="2">
    <citation type="submission" date="2023-09" db="EMBL/GenBank/DDBJ databases">
        <title>Complete-Gapless Cercospora beticola genome.</title>
        <authorList>
            <person name="Wyatt N.A."/>
            <person name="Spanner R.E."/>
            <person name="Bolton M.D."/>
        </authorList>
    </citation>
    <scope>NUCLEOTIDE SEQUENCE [LARGE SCALE GENOMIC DNA]</scope>
    <source>
        <strain evidence="4">Cb09-40</strain>
    </source>
</reference>
<dbReference type="AlphaFoldDB" id="A0A2G5I6X3"/>
<feature type="transmembrane region" description="Helical" evidence="2">
    <location>
        <begin position="200"/>
        <end position="220"/>
    </location>
</feature>
<dbReference type="Proteomes" id="UP000230605">
    <property type="component" value="Chromosome 1"/>
</dbReference>
<evidence type="ECO:0000313" key="5">
    <source>
        <dbReference type="Proteomes" id="UP000230605"/>
    </source>
</evidence>
<evidence type="ECO:0000313" key="4">
    <source>
        <dbReference type="EMBL" id="WPA95698.1"/>
    </source>
</evidence>
<keyword evidence="2" id="KW-0472">Membrane</keyword>
<dbReference type="PANTHER" id="PTHR37488:SF2">
    <property type="entry name" value="DUF1275 DOMAIN-CONTAINING PROTEIN"/>
    <property type="match status" value="1"/>
</dbReference>
<feature type="transmembrane region" description="Helical" evidence="2">
    <location>
        <begin position="256"/>
        <end position="278"/>
    </location>
</feature>
<feature type="transmembrane region" description="Helical" evidence="2">
    <location>
        <begin position="227"/>
        <end position="250"/>
    </location>
</feature>
<proteinExistence type="predicted"/>
<organism evidence="3 5">
    <name type="scientific">Cercospora beticola</name>
    <name type="common">Sugarbeet leaf spot fungus</name>
    <dbReference type="NCBI Taxonomy" id="122368"/>
    <lineage>
        <taxon>Eukaryota</taxon>
        <taxon>Fungi</taxon>
        <taxon>Dikarya</taxon>
        <taxon>Ascomycota</taxon>
        <taxon>Pezizomycotina</taxon>
        <taxon>Dothideomycetes</taxon>
        <taxon>Dothideomycetidae</taxon>
        <taxon>Mycosphaerellales</taxon>
        <taxon>Mycosphaerellaceae</taxon>
        <taxon>Cercospora</taxon>
    </lineage>
</organism>
<name>A0A2G5I6X3_CERBT</name>
<reference evidence="3 5" key="1">
    <citation type="submission" date="2015-10" db="EMBL/GenBank/DDBJ databases">
        <title>The cercosporin biosynthetic gene cluster was horizontally transferred to several fungal lineages and shown to be expanded in Cercospora beticola based on microsynteny with recipient genomes.</title>
        <authorList>
            <person name="De Jonge R."/>
            <person name="Ebert M.K."/>
            <person name="Suttle J.C."/>
            <person name="Jurick Ii W.M."/>
            <person name="Secor G.A."/>
            <person name="Thomma B.P."/>
            <person name="Van De Peer Y."/>
            <person name="Bolton M.D."/>
        </authorList>
    </citation>
    <scope>NUCLEOTIDE SEQUENCE [LARGE SCALE GENOMIC DNA]</scope>
    <source>
        <strain evidence="3 5">09-40</strain>
    </source>
</reference>
<keyword evidence="2" id="KW-0812">Transmembrane</keyword>
<dbReference type="OrthoDB" id="5223589at2759"/>
<gene>
    <name evidence="3" type="ORF">CB0940_00289</name>
    <name evidence="4" type="ORF">RHO25_000301</name>
</gene>
<evidence type="ECO:0008006" key="7">
    <source>
        <dbReference type="Google" id="ProtNLM"/>
    </source>
</evidence>
<dbReference type="EMBL" id="LKMD01000100">
    <property type="protein sequence ID" value="PIB00557.1"/>
    <property type="molecule type" value="Genomic_DNA"/>
</dbReference>
<dbReference type="InterPro" id="IPR010699">
    <property type="entry name" value="DUF1275"/>
</dbReference>
<dbReference type="Pfam" id="PF06912">
    <property type="entry name" value="DUF1275"/>
    <property type="match status" value="1"/>
</dbReference>
<evidence type="ECO:0000256" key="2">
    <source>
        <dbReference type="SAM" id="Phobius"/>
    </source>
</evidence>